<gene>
    <name evidence="2" type="ORF">D4A35_08335</name>
</gene>
<evidence type="ECO:0000259" key="1">
    <source>
        <dbReference type="Pfam" id="PF04542"/>
    </source>
</evidence>
<dbReference type="InterPro" id="IPR007627">
    <property type="entry name" value="RNA_pol_sigma70_r2"/>
</dbReference>
<dbReference type="RefSeq" id="WP_150886628.1">
    <property type="nucleotide sequence ID" value="NZ_CP032452.1"/>
</dbReference>
<feature type="domain" description="RNA polymerase sigma-70 region 2" evidence="1">
    <location>
        <begin position="8"/>
        <end position="65"/>
    </location>
</feature>
<dbReference type="GO" id="GO:0003700">
    <property type="term" value="F:DNA-binding transcription factor activity"/>
    <property type="evidence" value="ECO:0007669"/>
    <property type="project" value="InterPro"/>
</dbReference>
<dbReference type="AlphaFoldDB" id="A0A5P3XF21"/>
<protein>
    <recommendedName>
        <fullName evidence="1">RNA polymerase sigma-70 region 2 domain-containing protein</fullName>
    </recommendedName>
</protein>
<dbReference type="Proteomes" id="UP000326961">
    <property type="component" value="Chromosome"/>
</dbReference>
<organism evidence="2 3">
    <name type="scientific">Paraclostridium bifermentans</name>
    <name type="common">Clostridium bifermentans</name>
    <dbReference type="NCBI Taxonomy" id="1490"/>
    <lineage>
        <taxon>Bacteria</taxon>
        <taxon>Bacillati</taxon>
        <taxon>Bacillota</taxon>
        <taxon>Clostridia</taxon>
        <taxon>Peptostreptococcales</taxon>
        <taxon>Peptostreptococcaceae</taxon>
        <taxon>Paraclostridium</taxon>
    </lineage>
</organism>
<dbReference type="InterPro" id="IPR013325">
    <property type="entry name" value="RNA_pol_sigma_r2"/>
</dbReference>
<evidence type="ECO:0000313" key="2">
    <source>
        <dbReference type="EMBL" id="QEZ68940.1"/>
    </source>
</evidence>
<sequence>MIKDDDIKQWTPLIKKITWKYRNNPYKLELEDLEQIGYIGLLKGLRSFNEDLGVEIQTYLYRCIKWSIDKELEYWKNNRRIAICSSSSLDISIGDDNEYTARDLIEDKNVNIEEHVSQSILIDRYKIEIKKTIKCPKEQLFAILILIYDLSIKDAAERINLDLDIAKKMNKSIKDRLKRNLFIRTQWRNYCSYKLQSKLKNINYMLNTESIAVDKIMLEQKLVLNYFNKKGFESVYE</sequence>
<evidence type="ECO:0000313" key="3">
    <source>
        <dbReference type="Proteomes" id="UP000326961"/>
    </source>
</evidence>
<name>A0A5P3XF21_PARBF</name>
<proteinExistence type="predicted"/>
<reference evidence="2 3" key="1">
    <citation type="submission" date="2018-09" db="EMBL/GenBank/DDBJ databases">
        <title>A clostridial neurotoxin that targets Anopheles mosquitoes.</title>
        <authorList>
            <person name="Contreras E."/>
            <person name="Masuyer G."/>
            <person name="Qureshi N."/>
            <person name="Chawla S."/>
            <person name="Lim H.L."/>
            <person name="Chen J."/>
            <person name="Stenmark P."/>
            <person name="Gill S."/>
        </authorList>
    </citation>
    <scope>NUCLEOTIDE SEQUENCE [LARGE SCALE GENOMIC DNA]</scope>
    <source>
        <strain evidence="2 3">Cbm</strain>
    </source>
</reference>
<dbReference type="SUPFAM" id="SSF88946">
    <property type="entry name" value="Sigma2 domain of RNA polymerase sigma factors"/>
    <property type="match status" value="1"/>
</dbReference>
<accession>A0A5P3XF21</accession>
<dbReference type="EMBL" id="CP032452">
    <property type="protein sequence ID" value="QEZ68940.1"/>
    <property type="molecule type" value="Genomic_DNA"/>
</dbReference>
<dbReference type="Gene3D" id="1.10.1740.10">
    <property type="match status" value="1"/>
</dbReference>
<dbReference type="Pfam" id="PF04542">
    <property type="entry name" value="Sigma70_r2"/>
    <property type="match status" value="1"/>
</dbReference>
<dbReference type="GO" id="GO:0006352">
    <property type="term" value="P:DNA-templated transcription initiation"/>
    <property type="evidence" value="ECO:0007669"/>
    <property type="project" value="InterPro"/>
</dbReference>